<name>A0ACC2RRB7_9FUNG</name>
<dbReference type="Proteomes" id="UP001165960">
    <property type="component" value="Unassembled WGS sequence"/>
</dbReference>
<gene>
    <name evidence="1" type="ORF">DSO57_1032303</name>
</gene>
<proteinExistence type="predicted"/>
<accession>A0ACC2RRB7</accession>
<evidence type="ECO:0000313" key="2">
    <source>
        <dbReference type="Proteomes" id="UP001165960"/>
    </source>
</evidence>
<evidence type="ECO:0000313" key="1">
    <source>
        <dbReference type="EMBL" id="KAJ9052629.1"/>
    </source>
</evidence>
<dbReference type="EMBL" id="QTSX02006631">
    <property type="protein sequence ID" value="KAJ9052629.1"/>
    <property type="molecule type" value="Genomic_DNA"/>
</dbReference>
<sequence>MMEKVKPVLDTSYKPYVSDGNQEDNNKPNFYRTTEGQLVLKKVVYFYNKVPMPCVPVPEKDLCGVPVHQSPKFFLGHSQGPAWRSHHSPTVVSDWSEACTWPA</sequence>
<organism evidence="1 2">
    <name type="scientific">Entomophthora muscae</name>
    <dbReference type="NCBI Taxonomy" id="34485"/>
    <lineage>
        <taxon>Eukaryota</taxon>
        <taxon>Fungi</taxon>
        <taxon>Fungi incertae sedis</taxon>
        <taxon>Zoopagomycota</taxon>
        <taxon>Entomophthoromycotina</taxon>
        <taxon>Entomophthoromycetes</taxon>
        <taxon>Entomophthorales</taxon>
        <taxon>Entomophthoraceae</taxon>
        <taxon>Entomophthora</taxon>
    </lineage>
</organism>
<reference evidence="1" key="1">
    <citation type="submission" date="2022-04" db="EMBL/GenBank/DDBJ databases">
        <title>Genome of the entomopathogenic fungus Entomophthora muscae.</title>
        <authorList>
            <person name="Elya C."/>
            <person name="Lovett B.R."/>
            <person name="Lee E."/>
            <person name="Macias A.M."/>
            <person name="Hajek A.E."/>
            <person name="De Bivort B.L."/>
            <person name="Kasson M.T."/>
            <person name="De Fine Licht H.H."/>
            <person name="Stajich J.E."/>
        </authorList>
    </citation>
    <scope>NUCLEOTIDE SEQUENCE</scope>
    <source>
        <strain evidence="1">Berkeley</strain>
    </source>
</reference>
<protein>
    <submittedName>
        <fullName evidence="1">Uncharacterized protein</fullName>
    </submittedName>
</protein>
<keyword evidence="2" id="KW-1185">Reference proteome</keyword>
<comment type="caution">
    <text evidence="1">The sequence shown here is derived from an EMBL/GenBank/DDBJ whole genome shotgun (WGS) entry which is preliminary data.</text>
</comment>